<dbReference type="PROSITE" id="PS51257">
    <property type="entry name" value="PROKAR_LIPOPROTEIN"/>
    <property type="match status" value="1"/>
</dbReference>
<keyword evidence="3" id="KW-1185">Reference proteome</keyword>
<evidence type="ECO:0000313" key="2">
    <source>
        <dbReference type="EMBL" id="NID14820.1"/>
    </source>
</evidence>
<dbReference type="AlphaFoldDB" id="A0A7X5QT43"/>
<reference evidence="2 3" key="1">
    <citation type="journal article" date="2006" name="Int. J. Syst. Evol. Microbiol.">
        <title>Dyella yeojuensis sp. nov., isolated from greenhouse soil in Korea.</title>
        <authorList>
            <person name="Kim B.Y."/>
            <person name="Weon H.Y."/>
            <person name="Lee K.H."/>
            <person name="Seok S.J."/>
            <person name="Kwon S.W."/>
            <person name="Go S.J."/>
            <person name="Stackebrandt E."/>
        </authorList>
    </citation>
    <scope>NUCLEOTIDE SEQUENCE [LARGE SCALE GENOMIC DNA]</scope>
    <source>
        <strain evidence="2 3">DSM 17673</strain>
    </source>
</reference>
<name>A0A7X5QT43_9GAMM</name>
<evidence type="ECO:0000313" key="3">
    <source>
        <dbReference type="Proteomes" id="UP000518878"/>
    </source>
</evidence>
<evidence type="ECO:0008006" key="4">
    <source>
        <dbReference type="Google" id="ProtNLM"/>
    </source>
</evidence>
<sequence>MKHVLAIAACTVLSGCATSGMTDTLPKLSSKTGKSVTAYVQCVEPKWQALAKNAKGDAKDEKGRVTANDGGKHERLDVTANGPGAQVVMYEIQKRGKDNPDYDGRFRDEAISCL</sequence>
<dbReference type="Proteomes" id="UP000518878">
    <property type="component" value="Unassembled WGS sequence"/>
</dbReference>
<accession>A0A7X5QT43</accession>
<feature type="compositionally biased region" description="Basic and acidic residues" evidence="1">
    <location>
        <begin position="54"/>
        <end position="77"/>
    </location>
</feature>
<dbReference type="EMBL" id="JAAQTL010000001">
    <property type="protein sequence ID" value="NID14820.1"/>
    <property type="molecule type" value="Genomic_DNA"/>
</dbReference>
<proteinExistence type="predicted"/>
<evidence type="ECO:0000256" key="1">
    <source>
        <dbReference type="SAM" id="MobiDB-lite"/>
    </source>
</evidence>
<comment type="caution">
    <text evidence="2">The sequence shown here is derived from an EMBL/GenBank/DDBJ whole genome shotgun (WGS) entry which is preliminary data.</text>
</comment>
<organism evidence="2 3">
    <name type="scientific">Luteibacter yeojuensis</name>
    <dbReference type="NCBI Taxonomy" id="345309"/>
    <lineage>
        <taxon>Bacteria</taxon>
        <taxon>Pseudomonadati</taxon>
        <taxon>Pseudomonadota</taxon>
        <taxon>Gammaproteobacteria</taxon>
        <taxon>Lysobacterales</taxon>
        <taxon>Rhodanobacteraceae</taxon>
        <taxon>Luteibacter</taxon>
    </lineage>
</organism>
<gene>
    <name evidence="2" type="ORF">HBF32_04980</name>
</gene>
<feature type="region of interest" description="Disordered" evidence="1">
    <location>
        <begin position="53"/>
        <end position="78"/>
    </location>
</feature>
<dbReference type="RefSeq" id="WP_166698575.1">
    <property type="nucleotide sequence ID" value="NZ_JAAQTL010000001.1"/>
</dbReference>
<protein>
    <recommendedName>
        <fullName evidence="4">Lipoprotein</fullName>
    </recommendedName>
</protein>